<name>A0AAV5VB80_9BILA</name>
<evidence type="ECO:0000256" key="1">
    <source>
        <dbReference type="SAM" id="MobiDB-lite"/>
    </source>
</evidence>
<feature type="region of interest" description="Disordered" evidence="1">
    <location>
        <begin position="39"/>
        <end position="117"/>
    </location>
</feature>
<evidence type="ECO:0000313" key="3">
    <source>
        <dbReference type="Proteomes" id="UP001432322"/>
    </source>
</evidence>
<gene>
    <name evidence="2" type="ORF">PFISCL1PPCAC_7278</name>
</gene>
<dbReference type="AlphaFoldDB" id="A0AAV5VB80"/>
<reference evidence="2" key="1">
    <citation type="submission" date="2023-10" db="EMBL/GenBank/DDBJ databases">
        <title>Genome assembly of Pristionchus species.</title>
        <authorList>
            <person name="Yoshida K."/>
            <person name="Sommer R.J."/>
        </authorList>
    </citation>
    <scope>NUCLEOTIDE SEQUENCE</scope>
    <source>
        <strain evidence="2">RS5133</strain>
    </source>
</reference>
<sequence>MDREGVSTRARSARDAAFEKWTNLPVHIAPDLRRPADFVAPEPTMADRPGIAGPPAAVAAATPVKEKKDERAEGAPGTPELEDQTTPKLTSAQWRRRRRKEAAAATGGIKRTITGAD</sequence>
<comment type="caution">
    <text evidence="2">The sequence shown here is derived from an EMBL/GenBank/DDBJ whole genome shotgun (WGS) entry which is preliminary data.</text>
</comment>
<accession>A0AAV5VB80</accession>
<feature type="non-terminal residue" evidence="2">
    <location>
        <position position="117"/>
    </location>
</feature>
<evidence type="ECO:0000313" key="2">
    <source>
        <dbReference type="EMBL" id="GMT15981.1"/>
    </source>
</evidence>
<feature type="compositionally biased region" description="Basic and acidic residues" evidence="1">
    <location>
        <begin position="64"/>
        <end position="73"/>
    </location>
</feature>
<proteinExistence type="predicted"/>
<protein>
    <submittedName>
        <fullName evidence="2">Uncharacterized protein</fullName>
    </submittedName>
</protein>
<feature type="compositionally biased region" description="Low complexity" evidence="1">
    <location>
        <begin position="49"/>
        <end position="63"/>
    </location>
</feature>
<organism evidence="2 3">
    <name type="scientific">Pristionchus fissidentatus</name>
    <dbReference type="NCBI Taxonomy" id="1538716"/>
    <lineage>
        <taxon>Eukaryota</taxon>
        <taxon>Metazoa</taxon>
        <taxon>Ecdysozoa</taxon>
        <taxon>Nematoda</taxon>
        <taxon>Chromadorea</taxon>
        <taxon>Rhabditida</taxon>
        <taxon>Rhabditina</taxon>
        <taxon>Diplogasteromorpha</taxon>
        <taxon>Diplogasteroidea</taxon>
        <taxon>Neodiplogasteridae</taxon>
        <taxon>Pristionchus</taxon>
    </lineage>
</organism>
<dbReference type="EMBL" id="BTSY01000002">
    <property type="protein sequence ID" value="GMT15981.1"/>
    <property type="molecule type" value="Genomic_DNA"/>
</dbReference>
<dbReference type="Proteomes" id="UP001432322">
    <property type="component" value="Unassembled WGS sequence"/>
</dbReference>
<keyword evidence="3" id="KW-1185">Reference proteome</keyword>